<comment type="caution">
    <text evidence="10">The sequence shown here is derived from an EMBL/GenBank/DDBJ whole genome shotgun (WGS) entry which is preliminary data.</text>
</comment>
<feature type="transmembrane region" description="Helical" evidence="9">
    <location>
        <begin position="287"/>
        <end position="307"/>
    </location>
</feature>
<evidence type="ECO:0000256" key="1">
    <source>
        <dbReference type="ARBA" id="ARBA00004651"/>
    </source>
</evidence>
<evidence type="ECO:0000256" key="7">
    <source>
        <dbReference type="ARBA" id="ARBA00023170"/>
    </source>
</evidence>
<proteinExistence type="inferred from homology"/>
<sequence>MTSFRRASCVSMVALDKAPKEQPPVENFPWSLHDTYHEAVRPFLIVGQIFGIFPVTGVFNRNPCKVHLEWISVRVVLNLVIFGAALVNTGAEFLRLRQVGANAKNINGLVFYIDCGTISILFLKMAASWNQVAVKWAHVERIFLEETYRVESWWTMKRRIRIAAGILLLGAVGRIAKWNYYISFALTLSWNYMDIFIILLSVAIASRFNQINAYLETLAAGGVLVPNEPFWIRIRTHYVALCELLAEVDRVMSWLMLVSCATNLYFICLQTLNVISQKHPHVMNDVYYGYSLFFLIVRTVTMFLCAARIHEAAKKPLDIVSKIPNTGWCVEMAGTIVTYELVMLKFDRESEGKGYISPCSMFDIERQWLPH</sequence>
<evidence type="ECO:0000313" key="10">
    <source>
        <dbReference type="EMBL" id="KAL1378563.1"/>
    </source>
</evidence>
<comment type="similarity">
    <text evidence="2">Belongs to the insect chemoreceptor superfamily. Gustatory receptor (GR) family. Gr5a subfamily.</text>
</comment>
<dbReference type="PANTHER" id="PTHR21421">
    <property type="entry name" value="GUSTATORY RECEPTOR"/>
    <property type="match status" value="1"/>
</dbReference>
<feature type="transmembrane region" description="Helical" evidence="9">
    <location>
        <begin position="39"/>
        <end position="59"/>
    </location>
</feature>
<feature type="transmembrane region" description="Helical" evidence="9">
    <location>
        <begin position="71"/>
        <end position="89"/>
    </location>
</feature>
<dbReference type="Pfam" id="PF06151">
    <property type="entry name" value="Trehalose_recp"/>
    <property type="match status" value="2"/>
</dbReference>
<keyword evidence="11" id="KW-1185">Reference proteome</keyword>
<feature type="transmembrane region" description="Helical" evidence="9">
    <location>
        <begin position="254"/>
        <end position="275"/>
    </location>
</feature>
<evidence type="ECO:0000256" key="9">
    <source>
        <dbReference type="SAM" id="Phobius"/>
    </source>
</evidence>
<dbReference type="EMBL" id="JBEHCU010010245">
    <property type="protein sequence ID" value="KAL1378563.1"/>
    <property type="molecule type" value="Genomic_DNA"/>
</dbReference>
<dbReference type="PIRSF" id="PIRSF038981">
    <property type="entry name" value="GRP"/>
    <property type="match status" value="1"/>
</dbReference>
<dbReference type="Proteomes" id="UP001562425">
    <property type="component" value="Unassembled WGS sequence"/>
</dbReference>
<evidence type="ECO:0000256" key="6">
    <source>
        <dbReference type="ARBA" id="ARBA00023136"/>
    </source>
</evidence>
<feature type="transmembrane region" description="Helical" evidence="9">
    <location>
        <begin position="182"/>
        <end position="205"/>
    </location>
</feature>
<keyword evidence="8" id="KW-0807">Transducer</keyword>
<protein>
    <recommendedName>
        <fullName evidence="8">Gustatory receptor</fullName>
    </recommendedName>
</protein>
<dbReference type="AlphaFoldDB" id="A0ABD1CQD1"/>
<name>A0ABD1CQD1_CULPP</name>
<evidence type="ECO:0000256" key="3">
    <source>
        <dbReference type="ARBA" id="ARBA00022475"/>
    </source>
</evidence>
<feature type="transmembrane region" description="Helical" evidence="9">
    <location>
        <begin position="109"/>
        <end position="127"/>
    </location>
</feature>
<keyword evidence="4 9" id="KW-0812">Transmembrane</keyword>
<dbReference type="GO" id="GO:0050916">
    <property type="term" value="P:sensory perception of sweet taste"/>
    <property type="evidence" value="ECO:0007669"/>
    <property type="project" value="UniProtKB-ARBA"/>
</dbReference>
<keyword evidence="6 9" id="KW-0472">Membrane</keyword>
<dbReference type="GO" id="GO:0005886">
    <property type="term" value="C:plasma membrane"/>
    <property type="evidence" value="ECO:0007669"/>
    <property type="project" value="UniProtKB-SubCell"/>
</dbReference>
<organism evidence="10 11">
    <name type="scientific">Culex pipiens pipiens</name>
    <name type="common">Northern house mosquito</name>
    <dbReference type="NCBI Taxonomy" id="38569"/>
    <lineage>
        <taxon>Eukaryota</taxon>
        <taxon>Metazoa</taxon>
        <taxon>Ecdysozoa</taxon>
        <taxon>Arthropoda</taxon>
        <taxon>Hexapoda</taxon>
        <taxon>Insecta</taxon>
        <taxon>Pterygota</taxon>
        <taxon>Neoptera</taxon>
        <taxon>Endopterygota</taxon>
        <taxon>Diptera</taxon>
        <taxon>Nematocera</taxon>
        <taxon>Culicoidea</taxon>
        <taxon>Culicidae</taxon>
        <taxon>Culicinae</taxon>
        <taxon>Culicini</taxon>
        <taxon>Culex</taxon>
        <taxon>Culex</taxon>
    </lineage>
</organism>
<dbReference type="PANTHER" id="PTHR21421:SF34">
    <property type="entry name" value="GUSTATORY RECEPTOR FOR SUGAR TASTE 61A-RELATED"/>
    <property type="match status" value="1"/>
</dbReference>
<accession>A0ABD1CQD1</accession>
<gene>
    <name evidence="10" type="ORF">pipiens_003962</name>
</gene>
<evidence type="ECO:0000256" key="8">
    <source>
        <dbReference type="PIRNR" id="PIRNR038981"/>
    </source>
</evidence>
<comment type="subcellular location">
    <subcellularLocation>
        <location evidence="1">Cell membrane</location>
        <topology evidence="1">Multi-pass membrane protein</topology>
    </subcellularLocation>
</comment>
<comment type="function">
    <text evidence="8">Plays a role in the sugar gustatory response.</text>
</comment>
<evidence type="ECO:0000256" key="4">
    <source>
        <dbReference type="ARBA" id="ARBA00022692"/>
    </source>
</evidence>
<keyword evidence="7 8" id="KW-0675">Receptor</keyword>
<keyword evidence="5 9" id="KW-1133">Transmembrane helix</keyword>
<evidence type="ECO:0000256" key="2">
    <source>
        <dbReference type="ARBA" id="ARBA00005327"/>
    </source>
</evidence>
<dbReference type="InterPro" id="IPR009318">
    <property type="entry name" value="Gustatory_rcpt"/>
</dbReference>
<reference evidence="10 11" key="1">
    <citation type="submission" date="2024-05" db="EMBL/GenBank/DDBJ databases">
        <title>Culex pipiens pipiens assembly and annotation.</title>
        <authorList>
            <person name="Alout H."/>
            <person name="Durand T."/>
        </authorList>
    </citation>
    <scope>NUCLEOTIDE SEQUENCE [LARGE SCALE GENOMIC DNA]</scope>
    <source>
        <strain evidence="10">HA-2024</strain>
        <tissue evidence="10">Whole body</tissue>
    </source>
</reference>
<keyword evidence="3" id="KW-1003">Cell membrane</keyword>
<evidence type="ECO:0000256" key="5">
    <source>
        <dbReference type="ARBA" id="ARBA00022989"/>
    </source>
</evidence>
<dbReference type="GO" id="GO:0007165">
    <property type="term" value="P:signal transduction"/>
    <property type="evidence" value="ECO:0007669"/>
    <property type="project" value="UniProtKB-KW"/>
</dbReference>
<dbReference type="GO" id="GO:0008527">
    <property type="term" value="F:taste receptor activity"/>
    <property type="evidence" value="ECO:0007669"/>
    <property type="project" value="UniProtKB-ARBA"/>
</dbReference>
<evidence type="ECO:0000313" key="11">
    <source>
        <dbReference type="Proteomes" id="UP001562425"/>
    </source>
</evidence>